<dbReference type="InterPro" id="IPR035979">
    <property type="entry name" value="RBD_domain_sf"/>
</dbReference>
<reference evidence="4 5" key="1">
    <citation type="journal article" date="2016" name="Sci. Rep.">
        <title>The Dendrobium catenatum Lindl. genome sequence provides insights into polysaccharide synthase, floral development and adaptive evolution.</title>
        <authorList>
            <person name="Zhang G.Q."/>
            <person name="Xu Q."/>
            <person name="Bian C."/>
            <person name="Tsai W.C."/>
            <person name="Yeh C.M."/>
            <person name="Liu K.W."/>
            <person name="Yoshida K."/>
            <person name="Zhang L.S."/>
            <person name="Chang S.B."/>
            <person name="Chen F."/>
            <person name="Shi Y."/>
            <person name="Su Y.Y."/>
            <person name="Zhang Y.Q."/>
            <person name="Chen L.J."/>
            <person name="Yin Y."/>
            <person name="Lin M."/>
            <person name="Huang H."/>
            <person name="Deng H."/>
            <person name="Wang Z.W."/>
            <person name="Zhu S.L."/>
            <person name="Zhao X."/>
            <person name="Deng C."/>
            <person name="Niu S.C."/>
            <person name="Huang J."/>
            <person name="Wang M."/>
            <person name="Liu G.H."/>
            <person name="Yang H.J."/>
            <person name="Xiao X.J."/>
            <person name="Hsiao Y.Y."/>
            <person name="Wu W.L."/>
            <person name="Chen Y.Y."/>
            <person name="Mitsuda N."/>
            <person name="Ohme-Takagi M."/>
            <person name="Luo Y.B."/>
            <person name="Van de Peer Y."/>
            <person name="Liu Z.J."/>
        </authorList>
    </citation>
    <scope>NUCLEOTIDE SEQUENCE [LARGE SCALE GENOMIC DNA]</scope>
    <source>
        <tissue evidence="4">The whole plant</tissue>
    </source>
</reference>
<feature type="domain" description="RRM" evidence="3">
    <location>
        <begin position="582"/>
        <end position="654"/>
    </location>
</feature>
<dbReference type="PROSITE" id="PS50102">
    <property type="entry name" value="RRM"/>
    <property type="match status" value="1"/>
</dbReference>
<proteinExistence type="predicted"/>
<dbReference type="GO" id="GO:0003723">
    <property type="term" value="F:RNA binding"/>
    <property type="evidence" value="ECO:0007669"/>
    <property type="project" value="UniProtKB-UniRule"/>
</dbReference>
<feature type="region of interest" description="Disordered" evidence="2">
    <location>
        <begin position="928"/>
        <end position="947"/>
    </location>
</feature>
<dbReference type="STRING" id="906689.A0A2I0WVN9"/>
<sequence>MASPAGQQPVKKRKLYEMEPSPSLSPRPTATFPVSQEEIIRRRRNKEEIRNLYDCYKRIKFCVSRKDPRLMADFEQAYLSLITASRGCTSVQRIVSELIPRYASFCPTALEAAAKVSINMYNWSLAILMRGEDLDGIAYQTAKTCIFGLVDICSTASYEAPTSSVIHGICAAVFRNVLTFFISCFEGKEIYGIGNMEILKLQGPIDDFYILKQEREDDSESSLSKLFKYGALCLLRIFFSFPKNLLAACFELIATSGTDVNNKQGQYFLDQVTSPLKADVITDPLNKHNEGIPFSTNPARSGMDRDLLVEGKCLSDDVVAKSRPCCSKNCFMGMVISRKPSLKGWILARYKKLADSLITHDALEISSFLEKVFSVQELDKETAFEQSDEENIDSSNIVHRNGICNRAIRDDNVGDLSRRDQASQLQDTSLSKAPCVDPITPESASHNLNTHKSVRLSDVDINIANQGLFCEGDRPVSANKLECSNFEDSHLGNSSTPRGSISNLFVPAISRSSSGIRMDASTVETLAVKIDSMHDSNVVHGFPQSIPSPKQTSTAQHHTSSDHFIWYADGDPAAMDVFSVSKLLWLGSLGLHASEPSVRQQFEKFGHLEQFLFLPVKNFALVEYRNLMDAVKARECMQGSSQWGGFLKIKFVDIGLGSRGIVNGVAVGDSCHVYVGKVPTQWSKEEILDGLMRGVRNPLMVTDLTSESALLLEFGTVDEAAAAIAHIRYLRKGSKNQMLRSSNLIYPKDRSRDIGTASYHKEFQSTPVSLKVARFVSSHADLRASSGESIARAPYSSYLTSKPDSFMHELASPRVKMEKSVSMTLKGHELQSNWSFKSVAEMTDVGSRKAEELGSITSTDLSSSETPTSTRTAEPAWPYKKPESGAQPSAHRIMPYVHGGSVIPPPLHSSSSIRPFYLPNNTWDNPSHNPSFMLPQDRRNLSSHTPLPFIPSSITPLSQIPAGSIQRFDQVVNAPYLPTSAPPPPLPPDAPPPLPSSPPPLPPSQPPLIPPPPTSPPPFSQPSHETTKQPGKPALQYQWQGTLSKSGVHYCTLYAVREASLACKYLNAAPEPAEWPARLDVTKRTDYRHVRTTFGNTPPHRREVCRLLPSTTSDQKGFSDFISYLKQRECAGVIKIPATKSMWARLLFILHHSLDICSMLGIAPQPTECLIALVLPKEAHSDLV</sequence>
<feature type="region of interest" description="Disordered" evidence="2">
    <location>
        <begin position="975"/>
        <end position="1032"/>
    </location>
</feature>
<dbReference type="Proteomes" id="UP000233837">
    <property type="component" value="Unassembled WGS sequence"/>
</dbReference>
<feature type="region of interest" description="Disordered" evidence="2">
    <location>
        <begin position="1"/>
        <end position="31"/>
    </location>
</feature>
<dbReference type="InterPro" id="IPR012677">
    <property type="entry name" value="Nucleotide-bd_a/b_plait_sf"/>
</dbReference>
<evidence type="ECO:0000313" key="4">
    <source>
        <dbReference type="EMBL" id="PKU79711.1"/>
    </source>
</evidence>
<dbReference type="AlphaFoldDB" id="A0A2I0WVN9"/>
<dbReference type="SUPFAM" id="SSF54928">
    <property type="entry name" value="RNA-binding domain, RBD"/>
    <property type="match status" value="1"/>
</dbReference>
<dbReference type="InterPro" id="IPR052586">
    <property type="entry name" value="ASCC2"/>
</dbReference>
<feature type="compositionally biased region" description="Polar residues" evidence="2">
    <location>
        <begin position="422"/>
        <end position="431"/>
    </location>
</feature>
<feature type="compositionally biased region" description="Polar residues" evidence="2">
    <location>
        <begin position="22"/>
        <end position="31"/>
    </location>
</feature>
<reference evidence="4 5" key="2">
    <citation type="journal article" date="2017" name="Nature">
        <title>The Apostasia genome and the evolution of orchids.</title>
        <authorList>
            <person name="Zhang G.Q."/>
            <person name="Liu K.W."/>
            <person name="Li Z."/>
            <person name="Lohaus R."/>
            <person name="Hsiao Y.Y."/>
            <person name="Niu S.C."/>
            <person name="Wang J.Y."/>
            <person name="Lin Y.C."/>
            <person name="Xu Q."/>
            <person name="Chen L.J."/>
            <person name="Yoshida K."/>
            <person name="Fujiwara S."/>
            <person name="Wang Z.W."/>
            <person name="Zhang Y.Q."/>
            <person name="Mitsuda N."/>
            <person name="Wang M."/>
            <person name="Liu G.H."/>
            <person name="Pecoraro L."/>
            <person name="Huang H.X."/>
            <person name="Xiao X.J."/>
            <person name="Lin M."/>
            <person name="Wu X.Y."/>
            <person name="Wu W.L."/>
            <person name="Chen Y.Y."/>
            <person name="Chang S.B."/>
            <person name="Sakamoto S."/>
            <person name="Ohme-Takagi M."/>
            <person name="Yagi M."/>
            <person name="Zeng S.J."/>
            <person name="Shen C.Y."/>
            <person name="Yeh C.M."/>
            <person name="Luo Y.B."/>
            <person name="Tsai W.C."/>
            <person name="Van de Peer Y."/>
            <person name="Liu Z.J."/>
        </authorList>
    </citation>
    <scope>NUCLEOTIDE SEQUENCE [LARGE SCALE GENOMIC DNA]</scope>
    <source>
        <tissue evidence="4">The whole plant</tissue>
    </source>
</reference>
<dbReference type="CDD" id="cd00590">
    <property type="entry name" value="RRM_SF"/>
    <property type="match status" value="1"/>
</dbReference>
<dbReference type="InterPro" id="IPR000504">
    <property type="entry name" value="RRM_dom"/>
</dbReference>
<dbReference type="Pfam" id="PF07744">
    <property type="entry name" value="SPOC"/>
    <property type="match status" value="1"/>
</dbReference>
<feature type="compositionally biased region" description="Pro residues" evidence="2">
    <location>
        <begin position="980"/>
        <end position="1020"/>
    </location>
</feature>
<dbReference type="SMART" id="SM00360">
    <property type="entry name" value="RRM"/>
    <property type="match status" value="1"/>
</dbReference>
<keyword evidence="1" id="KW-0694">RNA-binding</keyword>
<dbReference type="CDD" id="cd21546">
    <property type="entry name" value="SPOC_FPA-like"/>
    <property type="match status" value="1"/>
</dbReference>
<evidence type="ECO:0000256" key="2">
    <source>
        <dbReference type="SAM" id="MobiDB-lite"/>
    </source>
</evidence>
<organism evidence="4 5">
    <name type="scientific">Dendrobium catenatum</name>
    <dbReference type="NCBI Taxonomy" id="906689"/>
    <lineage>
        <taxon>Eukaryota</taxon>
        <taxon>Viridiplantae</taxon>
        <taxon>Streptophyta</taxon>
        <taxon>Embryophyta</taxon>
        <taxon>Tracheophyta</taxon>
        <taxon>Spermatophyta</taxon>
        <taxon>Magnoliopsida</taxon>
        <taxon>Liliopsida</taxon>
        <taxon>Asparagales</taxon>
        <taxon>Orchidaceae</taxon>
        <taxon>Epidendroideae</taxon>
        <taxon>Malaxideae</taxon>
        <taxon>Dendrobiinae</taxon>
        <taxon>Dendrobium</taxon>
    </lineage>
</organism>
<protein>
    <submittedName>
        <fullName evidence="4">Flowering time control protein FPA</fullName>
    </submittedName>
</protein>
<evidence type="ECO:0000313" key="5">
    <source>
        <dbReference type="Proteomes" id="UP000233837"/>
    </source>
</evidence>
<keyword evidence="5" id="KW-1185">Reference proteome</keyword>
<evidence type="ECO:0000256" key="1">
    <source>
        <dbReference type="PROSITE-ProRule" id="PRU00176"/>
    </source>
</evidence>
<dbReference type="Pfam" id="PF00076">
    <property type="entry name" value="RRM_1"/>
    <property type="match status" value="1"/>
</dbReference>
<dbReference type="EMBL" id="KZ502422">
    <property type="protein sequence ID" value="PKU79711.1"/>
    <property type="molecule type" value="Genomic_DNA"/>
</dbReference>
<feature type="region of interest" description="Disordered" evidence="2">
    <location>
        <begin position="415"/>
        <end position="435"/>
    </location>
</feature>
<name>A0A2I0WVN9_9ASPA</name>
<accession>A0A2I0WVN9</accession>
<feature type="region of interest" description="Disordered" evidence="2">
    <location>
        <begin position="847"/>
        <end position="888"/>
    </location>
</feature>
<gene>
    <name evidence="4" type="primary">FPA</name>
    <name evidence="4" type="ORF">MA16_Dca010939</name>
</gene>
<dbReference type="GO" id="GO:0043130">
    <property type="term" value="F:ubiquitin binding"/>
    <property type="evidence" value="ECO:0007669"/>
    <property type="project" value="TreeGrafter"/>
</dbReference>
<feature type="compositionally biased region" description="Polar residues" evidence="2">
    <location>
        <begin position="855"/>
        <end position="872"/>
    </location>
</feature>
<dbReference type="Gene3D" id="3.30.70.330">
    <property type="match status" value="1"/>
</dbReference>
<dbReference type="InterPro" id="IPR012921">
    <property type="entry name" value="SPOC_C"/>
</dbReference>
<dbReference type="PANTHER" id="PTHR21494">
    <property type="entry name" value="ACTIVATING SIGNAL COINTEGRATOR 1 COMPLEX SUBUNIT 2 ASC-1 COMPLEX SUBUNIT P100"/>
    <property type="match status" value="1"/>
</dbReference>
<dbReference type="PANTHER" id="PTHR21494:SF2">
    <property type="entry name" value="NUCLEIC ACID BINDING PROTEIN"/>
    <property type="match status" value="1"/>
</dbReference>
<evidence type="ECO:0000259" key="3">
    <source>
        <dbReference type="PROSITE" id="PS50102"/>
    </source>
</evidence>